<dbReference type="AlphaFoldDB" id="A0A8H3FRA7"/>
<protein>
    <submittedName>
        <fullName evidence="1">Uncharacterized protein</fullName>
    </submittedName>
</protein>
<organism evidence="1 2">
    <name type="scientific">Imshaugia aleurites</name>
    <dbReference type="NCBI Taxonomy" id="172621"/>
    <lineage>
        <taxon>Eukaryota</taxon>
        <taxon>Fungi</taxon>
        <taxon>Dikarya</taxon>
        <taxon>Ascomycota</taxon>
        <taxon>Pezizomycotina</taxon>
        <taxon>Lecanoromycetes</taxon>
        <taxon>OSLEUM clade</taxon>
        <taxon>Lecanoromycetidae</taxon>
        <taxon>Lecanorales</taxon>
        <taxon>Lecanorineae</taxon>
        <taxon>Parmeliaceae</taxon>
        <taxon>Imshaugia</taxon>
    </lineage>
</organism>
<sequence length="181" mass="20299">MDADSTPRANGWSGKIFAVDICPNMIRDMMSVLIEEKCVQGVAVGGFRTIDVENMIIDWTGRLTSQGNLYIRKSAHSMVSWRIETSTIGSIPRRHDCFGGHYVFQTAENVIILTTLVWNTRTVYIELFEPGANHALVNEILSDSLHTVSLDLEEADPNSAFAKKLQQHGADFISEIQDDRR</sequence>
<accession>A0A8H3FRA7</accession>
<keyword evidence="2" id="KW-1185">Reference proteome</keyword>
<dbReference type="EMBL" id="CAJPDT010000052">
    <property type="protein sequence ID" value="CAF9929194.1"/>
    <property type="molecule type" value="Genomic_DNA"/>
</dbReference>
<evidence type="ECO:0000313" key="1">
    <source>
        <dbReference type="EMBL" id="CAF9929194.1"/>
    </source>
</evidence>
<name>A0A8H3FRA7_9LECA</name>
<dbReference type="Proteomes" id="UP000664534">
    <property type="component" value="Unassembled WGS sequence"/>
</dbReference>
<gene>
    <name evidence="1" type="ORF">IMSHALPRED_007847</name>
</gene>
<comment type="caution">
    <text evidence="1">The sequence shown here is derived from an EMBL/GenBank/DDBJ whole genome shotgun (WGS) entry which is preliminary data.</text>
</comment>
<evidence type="ECO:0000313" key="2">
    <source>
        <dbReference type="Proteomes" id="UP000664534"/>
    </source>
</evidence>
<reference evidence="1" key="1">
    <citation type="submission" date="2021-03" db="EMBL/GenBank/DDBJ databases">
        <authorList>
            <person name="Tagirdzhanova G."/>
        </authorList>
    </citation>
    <scope>NUCLEOTIDE SEQUENCE</scope>
</reference>
<proteinExistence type="predicted"/>